<feature type="transmembrane region" description="Helical" evidence="1">
    <location>
        <begin position="15"/>
        <end position="36"/>
    </location>
</feature>
<dbReference type="Gene3D" id="2.60.120.10">
    <property type="entry name" value="Jelly Rolls"/>
    <property type="match status" value="1"/>
</dbReference>
<evidence type="ECO:0000259" key="2">
    <source>
        <dbReference type="Pfam" id="PF05899"/>
    </source>
</evidence>
<keyword evidence="1" id="KW-0812">Transmembrane</keyword>
<gene>
    <name evidence="3" type="ORF">METZ01_LOCUS118643</name>
</gene>
<accession>A0A381XM58</accession>
<dbReference type="EMBL" id="UINC01015659">
    <property type="protein sequence ID" value="SVA65789.1"/>
    <property type="molecule type" value="Genomic_DNA"/>
</dbReference>
<dbReference type="PANTHER" id="PTHR40943">
    <property type="entry name" value="CYTOPLASMIC PROTEIN-RELATED"/>
    <property type="match status" value="1"/>
</dbReference>
<feature type="domain" description="(S)-ureidoglycine aminohydrolase cupin" evidence="2">
    <location>
        <begin position="98"/>
        <end position="171"/>
    </location>
</feature>
<dbReference type="PANTHER" id="PTHR40943:SF1">
    <property type="entry name" value="CYTOPLASMIC PROTEIN"/>
    <property type="match status" value="1"/>
</dbReference>
<evidence type="ECO:0000313" key="3">
    <source>
        <dbReference type="EMBL" id="SVA65789.1"/>
    </source>
</evidence>
<dbReference type="AlphaFoldDB" id="A0A381XM58"/>
<evidence type="ECO:0000256" key="1">
    <source>
        <dbReference type="SAM" id="Phobius"/>
    </source>
</evidence>
<dbReference type="SUPFAM" id="SSF51182">
    <property type="entry name" value="RmlC-like cupins"/>
    <property type="match status" value="1"/>
</dbReference>
<keyword evidence="1" id="KW-0472">Membrane</keyword>
<dbReference type="InterPro" id="IPR014710">
    <property type="entry name" value="RmlC-like_jellyroll"/>
</dbReference>
<protein>
    <recommendedName>
        <fullName evidence="2">(S)-ureidoglycine aminohydrolase cupin domain-containing protein</fullName>
    </recommendedName>
</protein>
<organism evidence="3">
    <name type="scientific">marine metagenome</name>
    <dbReference type="NCBI Taxonomy" id="408172"/>
    <lineage>
        <taxon>unclassified sequences</taxon>
        <taxon>metagenomes</taxon>
        <taxon>ecological metagenomes</taxon>
    </lineage>
</organism>
<keyword evidence="1" id="KW-1133">Transmembrane helix</keyword>
<reference evidence="3" key="1">
    <citation type="submission" date="2018-05" db="EMBL/GenBank/DDBJ databases">
        <authorList>
            <person name="Lanie J.A."/>
            <person name="Ng W.-L."/>
            <person name="Kazmierczak K.M."/>
            <person name="Andrzejewski T.M."/>
            <person name="Davidsen T.M."/>
            <person name="Wayne K.J."/>
            <person name="Tettelin H."/>
            <person name="Glass J.I."/>
            <person name="Rusch D."/>
            <person name="Podicherti R."/>
            <person name="Tsui H.-C.T."/>
            <person name="Winkler M.E."/>
        </authorList>
    </citation>
    <scope>NUCLEOTIDE SEQUENCE</scope>
</reference>
<name>A0A381XM58_9ZZZZ</name>
<dbReference type="Pfam" id="PF05899">
    <property type="entry name" value="Cupin_3"/>
    <property type="match status" value="1"/>
</dbReference>
<sequence length="187" mass="20265">MKNATFYADYRVKPVLLVAGLLIWSALVFFAGGALLEPSKGYSFSLIKTAQADSDQTVSKQIVPLDRDRLAGKNLGDYAPYEPQSGNLMARGHEYFYSDDENFALGVWESKSGEMTYNDLAYDELMVLLDGALIMTDTQGKSETYTAGEGLVLPKGWSGTLAVPEGGVRKIWVSYLSPGKGLAANGT</sequence>
<proteinExistence type="predicted"/>
<dbReference type="InterPro" id="IPR011051">
    <property type="entry name" value="RmlC_Cupin_sf"/>
</dbReference>
<dbReference type="InterPro" id="IPR008579">
    <property type="entry name" value="UGlyAH_Cupin_dom"/>
</dbReference>